<keyword evidence="3" id="KW-1185">Reference proteome</keyword>
<name>A0AA36C7L1_9BILA</name>
<reference evidence="2" key="1">
    <citation type="submission" date="2023-06" db="EMBL/GenBank/DDBJ databases">
        <authorList>
            <person name="Delattre M."/>
        </authorList>
    </citation>
    <scope>NUCLEOTIDE SEQUENCE</scope>
    <source>
        <strain evidence="2">AF72</strain>
    </source>
</reference>
<comment type="caution">
    <text evidence="2">The sequence shown here is derived from an EMBL/GenBank/DDBJ whole genome shotgun (WGS) entry which is preliminary data.</text>
</comment>
<gene>
    <name evidence="2" type="ORF">MSPICULIGERA_LOCUS2329</name>
</gene>
<evidence type="ECO:0000313" key="2">
    <source>
        <dbReference type="EMBL" id="CAJ0563080.1"/>
    </source>
</evidence>
<feature type="non-terminal residue" evidence="2">
    <location>
        <position position="71"/>
    </location>
</feature>
<organism evidence="2 3">
    <name type="scientific">Mesorhabditis spiculigera</name>
    <dbReference type="NCBI Taxonomy" id="96644"/>
    <lineage>
        <taxon>Eukaryota</taxon>
        <taxon>Metazoa</taxon>
        <taxon>Ecdysozoa</taxon>
        <taxon>Nematoda</taxon>
        <taxon>Chromadorea</taxon>
        <taxon>Rhabditida</taxon>
        <taxon>Rhabditina</taxon>
        <taxon>Rhabditomorpha</taxon>
        <taxon>Rhabditoidea</taxon>
        <taxon>Rhabditidae</taxon>
        <taxon>Mesorhabditinae</taxon>
        <taxon>Mesorhabditis</taxon>
    </lineage>
</organism>
<keyword evidence="1" id="KW-1133">Transmembrane helix</keyword>
<dbReference type="AlphaFoldDB" id="A0AA36C7L1"/>
<evidence type="ECO:0000256" key="1">
    <source>
        <dbReference type="SAM" id="Phobius"/>
    </source>
</evidence>
<sequence length="71" mass="7744">CLVVFVHLITIFIAITGFCVILPYEQSVISPCGFGPSTLVLGVYFLINIIMYHYTKARLLPPLPGFGVGIS</sequence>
<dbReference type="EMBL" id="CATQJA010000680">
    <property type="protein sequence ID" value="CAJ0563080.1"/>
    <property type="molecule type" value="Genomic_DNA"/>
</dbReference>
<protein>
    <submittedName>
        <fullName evidence="2">Uncharacterized protein</fullName>
    </submittedName>
</protein>
<proteinExistence type="predicted"/>
<feature type="non-terminal residue" evidence="2">
    <location>
        <position position="1"/>
    </location>
</feature>
<feature type="transmembrane region" description="Helical" evidence="1">
    <location>
        <begin position="6"/>
        <end position="24"/>
    </location>
</feature>
<dbReference type="Proteomes" id="UP001177023">
    <property type="component" value="Unassembled WGS sequence"/>
</dbReference>
<evidence type="ECO:0000313" key="3">
    <source>
        <dbReference type="Proteomes" id="UP001177023"/>
    </source>
</evidence>
<keyword evidence="1" id="KW-0472">Membrane</keyword>
<feature type="transmembrane region" description="Helical" evidence="1">
    <location>
        <begin position="36"/>
        <end position="54"/>
    </location>
</feature>
<keyword evidence="1" id="KW-0812">Transmembrane</keyword>
<accession>A0AA36C7L1</accession>